<evidence type="ECO:0000259" key="18">
    <source>
        <dbReference type="Pfam" id="PF00361"/>
    </source>
</evidence>
<protein>
    <recommendedName>
        <fullName evidence="5 17">NADH-ubiquinone oxidoreductase chain 4</fullName>
        <ecNumber evidence="4 17">7.1.1.2</ecNumber>
    </recommendedName>
</protein>
<feature type="transmembrane region" description="Helical" evidence="17">
    <location>
        <begin position="206"/>
        <end position="227"/>
    </location>
</feature>
<reference evidence="19" key="1">
    <citation type="submission" date="2016-04" db="EMBL/GenBank/DDBJ databases">
        <title>The partial mitochondrial genomes of Aposthonia borneensis.</title>
        <authorList>
            <person name="Song F."/>
            <person name="Liu Y.Q."/>
            <person name="Jiang P."/>
            <person name="Li H."/>
            <person name="Cai W.Z."/>
        </authorList>
    </citation>
    <scope>NUCLEOTIDE SEQUENCE</scope>
</reference>
<dbReference type="EC" id="7.1.1.2" evidence="4 17"/>
<evidence type="ECO:0000256" key="11">
    <source>
        <dbReference type="ARBA" id="ARBA00022989"/>
    </source>
</evidence>
<feature type="transmembrane region" description="Helical" evidence="17">
    <location>
        <begin position="233"/>
        <end position="256"/>
    </location>
</feature>
<feature type="transmembrane region" description="Helical" evidence="17">
    <location>
        <begin position="296"/>
        <end position="318"/>
    </location>
</feature>
<feature type="transmembrane region" description="Helical" evidence="17">
    <location>
        <begin position="57"/>
        <end position="76"/>
    </location>
</feature>
<keyword evidence="14 17" id="KW-0496">Mitochondrion</keyword>
<keyword evidence="13 17" id="KW-0830">Ubiquinone</keyword>
<evidence type="ECO:0000256" key="3">
    <source>
        <dbReference type="ARBA" id="ARBA00009025"/>
    </source>
</evidence>
<comment type="catalytic activity">
    <reaction evidence="16 17">
        <text>a ubiquinone + NADH + 5 H(+)(in) = a ubiquinol + NAD(+) + 4 H(+)(out)</text>
        <dbReference type="Rhea" id="RHEA:29091"/>
        <dbReference type="Rhea" id="RHEA-COMP:9565"/>
        <dbReference type="Rhea" id="RHEA-COMP:9566"/>
        <dbReference type="ChEBI" id="CHEBI:15378"/>
        <dbReference type="ChEBI" id="CHEBI:16389"/>
        <dbReference type="ChEBI" id="CHEBI:17976"/>
        <dbReference type="ChEBI" id="CHEBI:57540"/>
        <dbReference type="ChEBI" id="CHEBI:57945"/>
        <dbReference type="EC" id="7.1.1.2"/>
    </reaction>
</comment>
<dbReference type="GO" id="GO:0003954">
    <property type="term" value="F:NADH dehydrogenase activity"/>
    <property type="evidence" value="ECO:0007669"/>
    <property type="project" value="TreeGrafter"/>
</dbReference>
<dbReference type="GO" id="GO:0048039">
    <property type="term" value="F:ubiquinone binding"/>
    <property type="evidence" value="ECO:0007669"/>
    <property type="project" value="TreeGrafter"/>
</dbReference>
<feature type="transmembrane region" description="Helical" evidence="17">
    <location>
        <begin position="177"/>
        <end position="199"/>
    </location>
</feature>
<dbReference type="EMBL" id="KX091848">
    <property type="protein sequence ID" value="ASM82626.1"/>
    <property type="molecule type" value="Genomic_DNA"/>
</dbReference>
<feature type="transmembrane region" description="Helical" evidence="17">
    <location>
        <begin position="135"/>
        <end position="157"/>
    </location>
</feature>
<comment type="function">
    <text evidence="1">Core subunit of the mitochondrial membrane respiratory chain NADH dehydrogenase (Complex I) that is believed to belong to the minimal assembly required for catalysis. Complex I functions in the transfer of electrons from NADH to the respiratory chain. The immediate electron acceptor for the enzyme is believed to be ubiquinone.</text>
</comment>
<keyword evidence="8 17" id="KW-0812">Transmembrane</keyword>
<dbReference type="PRINTS" id="PR01437">
    <property type="entry name" value="NUOXDRDTASE4"/>
</dbReference>
<keyword evidence="9" id="KW-1278">Translocase</keyword>
<evidence type="ECO:0000256" key="13">
    <source>
        <dbReference type="ARBA" id="ARBA00023075"/>
    </source>
</evidence>
<dbReference type="InterPro" id="IPR003918">
    <property type="entry name" value="NADH_UbQ_OxRdtase"/>
</dbReference>
<evidence type="ECO:0000256" key="6">
    <source>
        <dbReference type="ARBA" id="ARBA00022448"/>
    </source>
</evidence>
<evidence type="ECO:0000256" key="4">
    <source>
        <dbReference type="ARBA" id="ARBA00012944"/>
    </source>
</evidence>
<proteinExistence type="inferred from homology"/>
<dbReference type="PANTHER" id="PTHR43507">
    <property type="entry name" value="NADH-UBIQUINONE OXIDOREDUCTASE CHAIN 4"/>
    <property type="match status" value="1"/>
</dbReference>
<dbReference type="InterPro" id="IPR001750">
    <property type="entry name" value="ND/Mrp_TM"/>
</dbReference>
<feature type="transmembrane region" description="Helical" evidence="17">
    <location>
        <begin position="108"/>
        <end position="128"/>
    </location>
</feature>
<feature type="domain" description="NADH:quinone oxidoreductase/Mrp antiporter transmembrane" evidence="18">
    <location>
        <begin position="104"/>
        <end position="383"/>
    </location>
</feature>
<dbReference type="Pfam" id="PF00361">
    <property type="entry name" value="Proton_antipo_M"/>
    <property type="match status" value="1"/>
</dbReference>
<sequence>MLKYLFYLLVLIYIILYKMVLNIVDVFLGVMFLMMIYFFGMIDNWAEVGSMMGVDKVSLFLIMLTVIIFYFVMFDYSGNLYGLGYNFILVFMIFFLVILFSIVDLFTFYLVFEASLIPIFLIIMGWGAHSERLGASIYLMMYMLVSSLPMMIVLMFLNHSLFYMKMIYMEEFTGKMIVYFLVVLMFAVKFPLFILHLWLPSAHVEAPVGGSMILAGILLKLGGYGLYRFMKLIYYMGMNLNVMFIVVSLVGMFLVSLNCLCQVDIKSLVAYSSVVHMCVSLLGIMSLSMWGLSGFVVLMISHGLCSSGLFYLIGVVYHRFMSRSLYLSKGLMICMPSMGLGWFLLSVSNLSAPPSLNLLGELMVLGGLLYWSLISLLILIFIMFFSAFYSLYMFSYLHHGDLYGGSVSGSLNSGMLSEYLVVYYHFIPLNVIFLMGDLFN</sequence>
<evidence type="ECO:0000256" key="10">
    <source>
        <dbReference type="ARBA" id="ARBA00022982"/>
    </source>
</evidence>
<feature type="transmembrane region" description="Helical" evidence="17">
    <location>
        <begin position="7"/>
        <end position="37"/>
    </location>
</feature>
<accession>A0A678QWX9</accession>
<feature type="transmembrane region" description="Helical" evidence="17">
    <location>
        <begin position="83"/>
        <end position="102"/>
    </location>
</feature>
<dbReference type="GO" id="GO:0042773">
    <property type="term" value="P:ATP synthesis coupled electron transport"/>
    <property type="evidence" value="ECO:0007669"/>
    <property type="project" value="InterPro"/>
</dbReference>
<keyword evidence="10 17" id="KW-0249">Electron transport</keyword>
<feature type="transmembrane region" description="Helical" evidence="17">
    <location>
        <begin position="415"/>
        <end position="435"/>
    </location>
</feature>
<keyword evidence="11 17" id="KW-1133">Transmembrane helix</keyword>
<evidence type="ECO:0000256" key="17">
    <source>
        <dbReference type="RuleBase" id="RU003297"/>
    </source>
</evidence>
<organism evidence="19">
    <name type="scientific">Aposthonia borneensis</name>
    <dbReference type="NCBI Taxonomy" id="1208762"/>
    <lineage>
        <taxon>Eukaryota</taxon>
        <taxon>Metazoa</taxon>
        <taxon>Ecdysozoa</taxon>
        <taxon>Arthropoda</taxon>
        <taxon>Hexapoda</taxon>
        <taxon>Insecta</taxon>
        <taxon>Pterygota</taxon>
        <taxon>Neoptera</taxon>
        <taxon>Polyneoptera</taxon>
        <taxon>Embioptera</taxon>
        <taxon>Oligotomidae</taxon>
        <taxon>Aposthonia</taxon>
    </lineage>
</organism>
<keyword evidence="15 17" id="KW-0472">Membrane</keyword>
<dbReference type="GO" id="GO:0031966">
    <property type="term" value="C:mitochondrial membrane"/>
    <property type="evidence" value="ECO:0007669"/>
    <property type="project" value="UniProtKB-SubCell"/>
</dbReference>
<dbReference type="GO" id="GO:0008137">
    <property type="term" value="F:NADH dehydrogenase (ubiquinone) activity"/>
    <property type="evidence" value="ECO:0007669"/>
    <property type="project" value="UniProtKB-UniRule"/>
</dbReference>
<feature type="transmembrane region" description="Helical" evidence="17">
    <location>
        <begin position="268"/>
        <end position="290"/>
    </location>
</feature>
<evidence type="ECO:0000256" key="12">
    <source>
        <dbReference type="ARBA" id="ARBA00023027"/>
    </source>
</evidence>
<name>A0A678QWX9_9NEOP</name>
<geneLocation type="mitochondrion" evidence="19"/>
<feature type="transmembrane region" description="Helical" evidence="17">
    <location>
        <begin position="368"/>
        <end position="394"/>
    </location>
</feature>
<comment type="similarity">
    <text evidence="3 17">Belongs to the complex I subunit 4 family.</text>
</comment>
<keyword evidence="12 17" id="KW-0520">NAD</keyword>
<evidence type="ECO:0000256" key="8">
    <source>
        <dbReference type="ARBA" id="ARBA00022692"/>
    </source>
</evidence>
<evidence type="ECO:0000256" key="1">
    <source>
        <dbReference type="ARBA" id="ARBA00003257"/>
    </source>
</evidence>
<feature type="transmembrane region" description="Helical" evidence="17">
    <location>
        <begin position="330"/>
        <end position="348"/>
    </location>
</feature>
<evidence type="ECO:0000256" key="5">
    <source>
        <dbReference type="ARBA" id="ARBA00021006"/>
    </source>
</evidence>
<evidence type="ECO:0000256" key="9">
    <source>
        <dbReference type="ARBA" id="ARBA00022967"/>
    </source>
</evidence>
<evidence type="ECO:0000256" key="14">
    <source>
        <dbReference type="ARBA" id="ARBA00023128"/>
    </source>
</evidence>
<evidence type="ECO:0000256" key="2">
    <source>
        <dbReference type="ARBA" id="ARBA00004225"/>
    </source>
</evidence>
<dbReference type="AlphaFoldDB" id="A0A678QWX9"/>
<evidence type="ECO:0000313" key="19">
    <source>
        <dbReference type="EMBL" id="ASM82626.1"/>
    </source>
</evidence>
<comment type="subcellular location">
    <subcellularLocation>
        <location evidence="2 17">Mitochondrion membrane</location>
        <topology evidence="2 17">Multi-pass membrane protein</topology>
    </subcellularLocation>
</comment>
<keyword evidence="7 17" id="KW-0679">Respiratory chain</keyword>
<keyword evidence="6 17" id="KW-0813">Transport</keyword>
<evidence type="ECO:0000256" key="15">
    <source>
        <dbReference type="ARBA" id="ARBA00023136"/>
    </source>
</evidence>
<dbReference type="PANTHER" id="PTHR43507:SF20">
    <property type="entry name" value="NADH-UBIQUINONE OXIDOREDUCTASE CHAIN 4"/>
    <property type="match status" value="1"/>
</dbReference>
<dbReference type="GO" id="GO:0015990">
    <property type="term" value="P:electron transport coupled proton transport"/>
    <property type="evidence" value="ECO:0007669"/>
    <property type="project" value="TreeGrafter"/>
</dbReference>
<evidence type="ECO:0000256" key="7">
    <source>
        <dbReference type="ARBA" id="ARBA00022660"/>
    </source>
</evidence>
<evidence type="ECO:0000256" key="16">
    <source>
        <dbReference type="ARBA" id="ARBA00049551"/>
    </source>
</evidence>
<comment type="function">
    <text evidence="17">Core subunit of the mitochondrial membrane respiratory chain NADH dehydrogenase (Complex I) which catalyzes electron transfer from NADH through the respiratory chain, using ubiquinone as an electron acceptor. Essential for the catalytic activity and assembly of complex I.</text>
</comment>
<gene>
    <name evidence="19" type="primary">ND4</name>
</gene>